<reference evidence="1" key="2">
    <citation type="submission" date="2020-11" db="EMBL/GenBank/DDBJ databases">
        <authorList>
            <person name="McCartney M.A."/>
            <person name="Auch B."/>
            <person name="Kono T."/>
            <person name="Mallez S."/>
            <person name="Becker A."/>
            <person name="Gohl D.M."/>
            <person name="Silverstein K.A.T."/>
            <person name="Koren S."/>
            <person name="Bechman K.B."/>
            <person name="Herman A."/>
            <person name="Abrahante J.E."/>
            <person name="Garbe J."/>
        </authorList>
    </citation>
    <scope>NUCLEOTIDE SEQUENCE</scope>
    <source>
        <strain evidence="1">Duluth1</strain>
        <tissue evidence="1">Whole animal</tissue>
    </source>
</reference>
<proteinExistence type="predicted"/>
<dbReference type="Proteomes" id="UP000828390">
    <property type="component" value="Unassembled WGS sequence"/>
</dbReference>
<reference evidence="1" key="1">
    <citation type="journal article" date="2019" name="bioRxiv">
        <title>The Genome of the Zebra Mussel, Dreissena polymorpha: A Resource for Invasive Species Research.</title>
        <authorList>
            <person name="McCartney M.A."/>
            <person name="Auch B."/>
            <person name="Kono T."/>
            <person name="Mallez S."/>
            <person name="Zhang Y."/>
            <person name="Obille A."/>
            <person name="Becker A."/>
            <person name="Abrahante J.E."/>
            <person name="Garbe J."/>
            <person name="Badalamenti J.P."/>
            <person name="Herman A."/>
            <person name="Mangelson H."/>
            <person name="Liachko I."/>
            <person name="Sullivan S."/>
            <person name="Sone E.D."/>
            <person name="Koren S."/>
            <person name="Silverstein K.A.T."/>
            <person name="Beckman K.B."/>
            <person name="Gohl D.M."/>
        </authorList>
    </citation>
    <scope>NUCLEOTIDE SEQUENCE</scope>
    <source>
        <strain evidence="1">Duluth1</strain>
        <tissue evidence="1">Whole animal</tissue>
    </source>
</reference>
<accession>A0A9D4FRB4</accession>
<organism evidence="1 2">
    <name type="scientific">Dreissena polymorpha</name>
    <name type="common">Zebra mussel</name>
    <name type="synonym">Mytilus polymorpha</name>
    <dbReference type="NCBI Taxonomy" id="45954"/>
    <lineage>
        <taxon>Eukaryota</taxon>
        <taxon>Metazoa</taxon>
        <taxon>Spiralia</taxon>
        <taxon>Lophotrochozoa</taxon>
        <taxon>Mollusca</taxon>
        <taxon>Bivalvia</taxon>
        <taxon>Autobranchia</taxon>
        <taxon>Heteroconchia</taxon>
        <taxon>Euheterodonta</taxon>
        <taxon>Imparidentia</taxon>
        <taxon>Neoheterodontei</taxon>
        <taxon>Myida</taxon>
        <taxon>Dreissenoidea</taxon>
        <taxon>Dreissenidae</taxon>
        <taxon>Dreissena</taxon>
    </lineage>
</organism>
<name>A0A9D4FRB4_DREPO</name>
<keyword evidence="2" id="KW-1185">Reference proteome</keyword>
<evidence type="ECO:0000313" key="1">
    <source>
        <dbReference type="EMBL" id="KAH3803097.1"/>
    </source>
</evidence>
<dbReference type="AlphaFoldDB" id="A0A9D4FRB4"/>
<sequence>MVRFHSFSIWKFGYIRFPWDGGYLGQPPGNRSDVFPPYCPYPLLDHSGAFGQWVP</sequence>
<protein>
    <submittedName>
        <fullName evidence="1">Uncharacterized protein</fullName>
    </submittedName>
</protein>
<gene>
    <name evidence="1" type="ORF">DPMN_156797</name>
</gene>
<evidence type="ECO:0000313" key="2">
    <source>
        <dbReference type="Proteomes" id="UP000828390"/>
    </source>
</evidence>
<dbReference type="EMBL" id="JAIWYP010000007">
    <property type="protein sequence ID" value="KAH3803097.1"/>
    <property type="molecule type" value="Genomic_DNA"/>
</dbReference>
<comment type="caution">
    <text evidence="1">The sequence shown here is derived from an EMBL/GenBank/DDBJ whole genome shotgun (WGS) entry which is preliminary data.</text>
</comment>